<dbReference type="GO" id="GO:0043138">
    <property type="term" value="F:3'-5' DNA helicase activity"/>
    <property type="evidence" value="ECO:0007669"/>
    <property type="project" value="UniProtKB-EC"/>
</dbReference>
<dbReference type="SUPFAM" id="SSF52540">
    <property type="entry name" value="P-loop containing nucleoside triphosphate hydrolases"/>
    <property type="match status" value="1"/>
</dbReference>
<dbReference type="GO" id="GO:0006270">
    <property type="term" value="P:DNA replication initiation"/>
    <property type="evidence" value="ECO:0007669"/>
    <property type="project" value="TreeGrafter"/>
</dbReference>
<dbReference type="PANTHER" id="PTHR30580:SF0">
    <property type="entry name" value="PRIMOSOMAL PROTEIN N"/>
    <property type="match status" value="1"/>
</dbReference>
<keyword evidence="6" id="KW-0347">Helicase</keyword>
<dbReference type="GO" id="GO:0006269">
    <property type="term" value="P:DNA replication, synthesis of primer"/>
    <property type="evidence" value="ECO:0007669"/>
    <property type="project" value="UniProtKB-KW"/>
</dbReference>
<keyword evidence="9" id="KW-0238">DNA-binding</keyword>
<accession>A0A2H4ZQP0</accession>
<evidence type="ECO:0000256" key="10">
    <source>
        <dbReference type="ARBA" id="ARBA00023235"/>
    </source>
</evidence>
<evidence type="ECO:0000256" key="8">
    <source>
        <dbReference type="ARBA" id="ARBA00022840"/>
    </source>
</evidence>
<dbReference type="Gene3D" id="3.40.1440.60">
    <property type="entry name" value="PriA, 3(prime) DNA-binding domain"/>
    <property type="match status" value="1"/>
</dbReference>
<dbReference type="FunFam" id="3.40.50.300:FF:000489">
    <property type="entry name" value="Primosome assembly protein PriA"/>
    <property type="match status" value="1"/>
</dbReference>
<dbReference type="InterPro" id="IPR011545">
    <property type="entry name" value="DEAD/DEAH_box_helicase_dom"/>
</dbReference>
<feature type="domain" description="Helicase C-terminal" evidence="14">
    <location>
        <begin position="498"/>
        <end position="652"/>
    </location>
</feature>
<dbReference type="GO" id="GO:0016787">
    <property type="term" value="F:hydrolase activity"/>
    <property type="evidence" value="ECO:0007669"/>
    <property type="project" value="UniProtKB-KW"/>
</dbReference>
<dbReference type="GO" id="GO:0005524">
    <property type="term" value="F:ATP binding"/>
    <property type="evidence" value="ECO:0007669"/>
    <property type="project" value="UniProtKB-KW"/>
</dbReference>
<dbReference type="Gene3D" id="3.40.50.300">
    <property type="entry name" value="P-loop containing nucleotide triphosphate hydrolases"/>
    <property type="match status" value="2"/>
</dbReference>
<dbReference type="GO" id="GO:0006302">
    <property type="term" value="P:double-strand break repair"/>
    <property type="evidence" value="ECO:0007669"/>
    <property type="project" value="InterPro"/>
</dbReference>
<dbReference type="GO" id="GO:0006310">
    <property type="term" value="P:DNA recombination"/>
    <property type="evidence" value="ECO:0007669"/>
    <property type="project" value="InterPro"/>
</dbReference>
<feature type="domain" description="Helicase ATP-binding" evidence="13">
    <location>
        <begin position="228"/>
        <end position="397"/>
    </location>
</feature>
<dbReference type="SMART" id="SM00487">
    <property type="entry name" value="DEXDc"/>
    <property type="match status" value="1"/>
</dbReference>
<proteinExistence type="inferred from homology"/>
<dbReference type="EC" id="5.6.2.4" evidence="11"/>
<evidence type="ECO:0000256" key="5">
    <source>
        <dbReference type="ARBA" id="ARBA00022801"/>
    </source>
</evidence>
<evidence type="ECO:0000256" key="11">
    <source>
        <dbReference type="ARBA" id="ARBA00034808"/>
    </source>
</evidence>
<keyword evidence="8" id="KW-0067">ATP-binding</keyword>
<dbReference type="InterPro" id="IPR027417">
    <property type="entry name" value="P-loop_NTPase"/>
</dbReference>
<dbReference type="InterPro" id="IPR001650">
    <property type="entry name" value="Helicase_C-like"/>
</dbReference>
<dbReference type="InterPro" id="IPR041222">
    <property type="entry name" value="PriA_3primeBD"/>
</dbReference>
<dbReference type="PROSITE" id="PS51194">
    <property type="entry name" value="HELICASE_CTER"/>
    <property type="match status" value="1"/>
</dbReference>
<dbReference type="Pfam" id="PF18074">
    <property type="entry name" value="PriA_C"/>
    <property type="match status" value="1"/>
</dbReference>
<sequence length="754" mass="85475">MSLEIVTPYYLYLDIWIDAGHKGQIFTYKNSKILQISIGDLVKVSLREYPHSGIVVKGRNKIPKGLDDSSIKSIEELLEATTIDPNWYNWLHHTANQYHISFFKMLKIALPSGWIGNYKNNKKNRDHRQTEITLITRSPIKRSILLTNNQLELIHWLRGQINHYSTKDDLEENKFAQSTINSLEKKTIVQSRIKLTSELNCKPKHLRATFQSFIAPLHNDQQIALQVLDTLKTGSGILLWGVTGSGKTEVYIQAAAKQLQKGYNVLMLTPEISLIAQLVDRCRKCFGEQVIEYHSNSGKPNQGYAWGASYNSASNPIIVIGTRSAIFLPLNPLGLIILDEEHDNSYKQESPMPCYHARDLAIRRNQECSSKLILGSATPSLEAWRVCHSKDLLNLVRLRQRINGHLPPKINIVDMQLEVKEGHRNLLSRSLLHQLKVIKGLGEQAIILVPRRGYNSFLSCRSCGAVIECPKCDVPLRVHQNKKQYSWLHCHWCNYKDMIEQKCQDCGSHAFKAFGTGTQRVIEQLEQTLDGFNIIRFDHDTTRGKNRHRQILAQFASGKADILLGTQMLSKGIDLPRVTLAAILAADNLLRRPDLRSFERSLQLFLQLAGRAGRGDRPGQMFLQTYYPQHPVIRYLASGEYEEFLIKELSVRKASALVPYSRGCILHFSGVSDTITVATANLIAESIRLSYKKLGWKLIGPFPAPVGRISGRSQWQLLLYGEENNILPLMLSIVSTQMIPKGIRISIDPDPENL</sequence>
<dbReference type="InterPro" id="IPR041236">
    <property type="entry name" value="PriA_C"/>
</dbReference>
<keyword evidence="1" id="KW-0639">Primosome</keyword>
<dbReference type="Pfam" id="PF00270">
    <property type="entry name" value="DEAD"/>
    <property type="match status" value="1"/>
</dbReference>
<geneLocation type="plastid" evidence="15"/>
<keyword evidence="4" id="KW-0547">Nucleotide-binding</keyword>
<dbReference type="InterPro" id="IPR014001">
    <property type="entry name" value="Helicase_ATP-bd"/>
</dbReference>
<name>A0A2H4ZQP0_9EUKA</name>
<dbReference type="Pfam" id="PF00271">
    <property type="entry name" value="Helicase_C"/>
    <property type="match status" value="1"/>
</dbReference>
<gene>
    <name evidence="15" type="primary">priA</name>
    <name evidence="15" type="ORF">PLO_870</name>
</gene>
<reference evidence="15" key="1">
    <citation type="submission" date="2017-10" db="EMBL/GenBank/DDBJ databases">
        <title>Paulinella longichromatophora chromatophore genome.</title>
        <authorList>
            <person name="Lhee D."/>
            <person name="Yoon H.S."/>
        </authorList>
    </citation>
    <scope>NUCLEOTIDE SEQUENCE</scope>
</reference>
<dbReference type="HAMAP" id="MF_00983">
    <property type="entry name" value="PriA"/>
    <property type="match status" value="1"/>
</dbReference>
<protein>
    <recommendedName>
        <fullName evidence="11">DNA 3'-5' helicase</fullName>
        <ecNumber evidence="11">5.6.2.4</ecNumber>
    </recommendedName>
</protein>
<dbReference type="AlphaFoldDB" id="A0A2H4ZQP0"/>
<dbReference type="GO" id="GO:0046872">
    <property type="term" value="F:metal ion binding"/>
    <property type="evidence" value="ECO:0007669"/>
    <property type="project" value="UniProtKB-KW"/>
</dbReference>
<evidence type="ECO:0000259" key="14">
    <source>
        <dbReference type="PROSITE" id="PS51194"/>
    </source>
</evidence>
<dbReference type="NCBIfam" id="TIGR00595">
    <property type="entry name" value="priA"/>
    <property type="match status" value="1"/>
</dbReference>
<keyword evidence="2" id="KW-0235">DNA replication</keyword>
<dbReference type="EMBL" id="MG264610">
    <property type="protein sequence ID" value="AUG32840.1"/>
    <property type="molecule type" value="Genomic_DNA"/>
</dbReference>
<keyword evidence="5" id="KW-0378">Hydrolase</keyword>
<evidence type="ECO:0000256" key="2">
    <source>
        <dbReference type="ARBA" id="ARBA00022705"/>
    </source>
</evidence>
<keyword evidence="7" id="KW-0862">Zinc</keyword>
<evidence type="ECO:0000256" key="12">
    <source>
        <dbReference type="ARBA" id="ARBA00048988"/>
    </source>
</evidence>
<dbReference type="PANTHER" id="PTHR30580">
    <property type="entry name" value="PRIMOSOMAL PROTEIN N"/>
    <property type="match status" value="1"/>
</dbReference>
<evidence type="ECO:0000256" key="4">
    <source>
        <dbReference type="ARBA" id="ARBA00022741"/>
    </source>
</evidence>
<evidence type="ECO:0000256" key="3">
    <source>
        <dbReference type="ARBA" id="ARBA00022723"/>
    </source>
</evidence>
<dbReference type="Pfam" id="PF17764">
    <property type="entry name" value="PriA_3primeBD"/>
    <property type="match status" value="1"/>
</dbReference>
<dbReference type="PROSITE" id="PS51192">
    <property type="entry name" value="HELICASE_ATP_BIND_1"/>
    <property type="match status" value="1"/>
</dbReference>
<evidence type="ECO:0000259" key="13">
    <source>
        <dbReference type="PROSITE" id="PS51192"/>
    </source>
</evidence>
<evidence type="ECO:0000256" key="9">
    <source>
        <dbReference type="ARBA" id="ARBA00023125"/>
    </source>
</evidence>
<keyword evidence="15" id="KW-0934">Plastid</keyword>
<evidence type="ECO:0000256" key="6">
    <source>
        <dbReference type="ARBA" id="ARBA00022806"/>
    </source>
</evidence>
<evidence type="ECO:0000256" key="7">
    <source>
        <dbReference type="ARBA" id="ARBA00022833"/>
    </source>
</evidence>
<dbReference type="InterPro" id="IPR042115">
    <property type="entry name" value="PriA_3primeBD_sf"/>
</dbReference>
<comment type="catalytic activity">
    <reaction evidence="12">
        <text>ATP + H2O = ADP + phosphate + H(+)</text>
        <dbReference type="Rhea" id="RHEA:13065"/>
        <dbReference type="ChEBI" id="CHEBI:15377"/>
        <dbReference type="ChEBI" id="CHEBI:15378"/>
        <dbReference type="ChEBI" id="CHEBI:30616"/>
        <dbReference type="ChEBI" id="CHEBI:43474"/>
        <dbReference type="ChEBI" id="CHEBI:456216"/>
        <dbReference type="EC" id="5.6.2.4"/>
    </reaction>
</comment>
<dbReference type="InterPro" id="IPR005259">
    <property type="entry name" value="PriA"/>
</dbReference>
<dbReference type="SMART" id="SM00490">
    <property type="entry name" value="HELICc"/>
    <property type="match status" value="1"/>
</dbReference>
<organism evidence="15">
    <name type="scientific">Paulinella longichromatophora</name>
    <dbReference type="NCBI Taxonomy" id="1708747"/>
    <lineage>
        <taxon>Eukaryota</taxon>
        <taxon>Sar</taxon>
        <taxon>Rhizaria</taxon>
        <taxon>Cercozoa</taxon>
        <taxon>Imbricatea</taxon>
        <taxon>Silicofilosea</taxon>
        <taxon>Euglyphida</taxon>
        <taxon>Paulinellidae</taxon>
        <taxon>Paulinella</taxon>
    </lineage>
</organism>
<keyword evidence="10" id="KW-0413">Isomerase</keyword>
<evidence type="ECO:0000256" key="1">
    <source>
        <dbReference type="ARBA" id="ARBA00022515"/>
    </source>
</evidence>
<keyword evidence="3" id="KW-0479">Metal-binding</keyword>
<dbReference type="GO" id="GO:0003677">
    <property type="term" value="F:DNA binding"/>
    <property type="evidence" value="ECO:0007669"/>
    <property type="project" value="UniProtKB-KW"/>
</dbReference>
<evidence type="ECO:0000313" key="15">
    <source>
        <dbReference type="EMBL" id="AUG32840.1"/>
    </source>
</evidence>